<proteinExistence type="predicted"/>
<accession>A0A2U0SDU6</accession>
<dbReference type="AlphaFoldDB" id="A0A2U0SDU6"/>
<keyword evidence="2" id="KW-1185">Reference proteome</keyword>
<comment type="caution">
    <text evidence="1">The sequence shown here is derived from an EMBL/GenBank/DDBJ whole genome shotgun (WGS) entry which is preliminary data.</text>
</comment>
<sequence length="192" mass="20266">MGREAIAYVEVGGEAGEVKVLLEASDLILRGAIRRRYAKTDIHDLRVVDGVLRFDSGAEAVALHLGSASAAVRWAEAIRKPLPTLREKLDLKGNALVLGACDDPALVSALADARTDRSDAASVIVVQVAGPGDLEAALAVPGTLPIWAVYPKGTSAFGDAAIRTRLRAAGYRDTKSCAVSKNLTATRYHPPR</sequence>
<organism evidence="1 2">
    <name type="scientific">Sphingomonas pokkalii</name>
    <dbReference type="NCBI Taxonomy" id="2175090"/>
    <lineage>
        <taxon>Bacteria</taxon>
        <taxon>Pseudomonadati</taxon>
        <taxon>Pseudomonadota</taxon>
        <taxon>Alphaproteobacteria</taxon>
        <taxon>Sphingomonadales</taxon>
        <taxon>Sphingomonadaceae</taxon>
        <taxon>Sphingomonas</taxon>
    </lineage>
</organism>
<evidence type="ECO:0000313" key="1">
    <source>
        <dbReference type="EMBL" id="PVX29519.1"/>
    </source>
</evidence>
<reference evidence="1 2" key="1">
    <citation type="submission" date="2018-05" db="EMBL/GenBank/DDBJ databases">
        <title>Description of Sphingomonas pokkalii sp nov, isolated from the rhizosphere of saline tolerant pokkali rice and its draft genome analysis.</title>
        <authorList>
            <person name="Menon R."/>
            <person name="Kumari S."/>
            <person name="Rameshkumar N."/>
        </authorList>
    </citation>
    <scope>NUCLEOTIDE SEQUENCE [LARGE SCALE GENOMIC DNA]</scope>
    <source>
        <strain evidence="1 2">L3B27</strain>
    </source>
</reference>
<dbReference type="Proteomes" id="UP000245890">
    <property type="component" value="Unassembled WGS sequence"/>
</dbReference>
<dbReference type="EMBL" id="QENQ01000001">
    <property type="protein sequence ID" value="PVX29519.1"/>
    <property type="molecule type" value="Genomic_DNA"/>
</dbReference>
<dbReference type="RefSeq" id="WP_116468955.1">
    <property type="nucleotide sequence ID" value="NZ_QENQ01000001.1"/>
</dbReference>
<name>A0A2U0SDU6_9SPHN</name>
<protein>
    <submittedName>
        <fullName evidence="1">Uncharacterized protein</fullName>
    </submittedName>
</protein>
<evidence type="ECO:0000313" key="2">
    <source>
        <dbReference type="Proteomes" id="UP000245890"/>
    </source>
</evidence>
<gene>
    <name evidence="1" type="ORF">DD559_09480</name>
</gene>